<protein>
    <submittedName>
        <fullName evidence="6">Aldehyde dehydrogenase family protein</fullName>
    </submittedName>
</protein>
<dbReference type="EMBL" id="JABWGO010000001">
    <property type="protein sequence ID" value="NUW40653.1"/>
    <property type="molecule type" value="Genomic_DNA"/>
</dbReference>
<evidence type="ECO:0000256" key="4">
    <source>
        <dbReference type="RuleBase" id="RU003345"/>
    </source>
</evidence>
<accession>A0A7Y6M9V8</accession>
<reference evidence="6 7" key="1">
    <citation type="submission" date="2020-06" db="EMBL/GenBank/DDBJ databases">
        <authorList>
            <person name="Chanama M."/>
        </authorList>
    </citation>
    <scope>NUCLEOTIDE SEQUENCE [LARGE SCALE GENOMIC DNA]</scope>
    <source>
        <strain evidence="6 7">TBRC6557</strain>
    </source>
</reference>
<dbReference type="FunFam" id="3.40.309.10:FF:000009">
    <property type="entry name" value="Aldehyde dehydrogenase A"/>
    <property type="match status" value="1"/>
</dbReference>
<feature type="domain" description="Aldehyde dehydrogenase" evidence="5">
    <location>
        <begin position="17"/>
        <end position="466"/>
    </location>
</feature>
<sequence length="475" mass="50185">MDVRTFWLAGRPATGDTELIVTNPLDGREVGRHSVPTDAQVEEAVAAAARVAGQAAALPVHVRAEALAHVSRRLAERAEEIARLITAENGKPILWARGEVGRAVATFRFAAEETRRWSGEVQRLDTEPAAVGRLAYVSRVPYGPVLAITPFNFPLNLVAHKVAPAIAVGAPVIVKPAPATPLTSLLLGEILAETDLPAGMFSILPVENERAGALVQDPRLPVVSFTGSAPVGYAIADQVPRKHVTLELGGNAAAVVLADADLDWAATRVALYSNYQAGQSCIAVQRVIVEEPVYDAFVERLLPAVGALVTGDPADDKTQVGPLVSEAAAERVEQWIKEAVESGARVLAGGVREGATITPTVLTDVPADAKVAREEVFGPVMILQRAASMDEAYAMVNDSAYGLQAGVFTRSLDAAFRANRELEVGGVIIGDVPSYRADQMPYGGVKDSGIGREGLGSAMRDLTYEKVMVITGLSL</sequence>
<dbReference type="PANTHER" id="PTHR42991">
    <property type="entry name" value="ALDEHYDE DEHYDROGENASE"/>
    <property type="match status" value="1"/>
</dbReference>
<feature type="active site" evidence="3">
    <location>
        <position position="247"/>
    </location>
</feature>
<dbReference type="SUPFAM" id="SSF53720">
    <property type="entry name" value="ALDH-like"/>
    <property type="match status" value="1"/>
</dbReference>
<dbReference type="Proteomes" id="UP000546126">
    <property type="component" value="Unassembled WGS sequence"/>
</dbReference>
<dbReference type="InterPro" id="IPR016162">
    <property type="entry name" value="Ald_DH_N"/>
</dbReference>
<proteinExistence type="inferred from homology"/>
<evidence type="ECO:0000256" key="1">
    <source>
        <dbReference type="ARBA" id="ARBA00009986"/>
    </source>
</evidence>
<keyword evidence="2 4" id="KW-0560">Oxidoreductase</keyword>
<evidence type="ECO:0000259" key="5">
    <source>
        <dbReference type="Pfam" id="PF00171"/>
    </source>
</evidence>
<dbReference type="Gene3D" id="3.40.605.10">
    <property type="entry name" value="Aldehyde Dehydrogenase, Chain A, domain 1"/>
    <property type="match status" value="1"/>
</dbReference>
<dbReference type="PANTHER" id="PTHR42991:SF1">
    <property type="entry name" value="ALDEHYDE DEHYDROGENASE"/>
    <property type="match status" value="1"/>
</dbReference>
<dbReference type="AlphaFoldDB" id="A0A7Y6M9V8"/>
<gene>
    <name evidence="6" type="ORF">HT134_10940</name>
</gene>
<dbReference type="InterPro" id="IPR051020">
    <property type="entry name" value="ALDH-related_metabolic_enz"/>
</dbReference>
<dbReference type="InterPro" id="IPR016163">
    <property type="entry name" value="Ald_DH_C"/>
</dbReference>
<dbReference type="RefSeq" id="WP_175599998.1">
    <property type="nucleotide sequence ID" value="NZ_JABWGO010000001.1"/>
</dbReference>
<dbReference type="GO" id="GO:0008911">
    <property type="term" value="F:lactaldehyde dehydrogenase (NAD+) activity"/>
    <property type="evidence" value="ECO:0007669"/>
    <property type="project" value="TreeGrafter"/>
</dbReference>
<organism evidence="6 7">
    <name type="scientific">Nonomuraea rhodomycinica</name>
    <dbReference type="NCBI Taxonomy" id="1712872"/>
    <lineage>
        <taxon>Bacteria</taxon>
        <taxon>Bacillati</taxon>
        <taxon>Actinomycetota</taxon>
        <taxon>Actinomycetes</taxon>
        <taxon>Streptosporangiales</taxon>
        <taxon>Streptosporangiaceae</taxon>
        <taxon>Nonomuraea</taxon>
    </lineage>
</organism>
<dbReference type="PROSITE" id="PS00687">
    <property type="entry name" value="ALDEHYDE_DEHYDR_GLU"/>
    <property type="match status" value="1"/>
</dbReference>
<evidence type="ECO:0000313" key="6">
    <source>
        <dbReference type="EMBL" id="NUW40653.1"/>
    </source>
</evidence>
<dbReference type="Gene3D" id="3.40.309.10">
    <property type="entry name" value="Aldehyde Dehydrogenase, Chain A, domain 2"/>
    <property type="match status" value="1"/>
</dbReference>
<name>A0A7Y6M9V8_9ACTN</name>
<comment type="similarity">
    <text evidence="1 4">Belongs to the aldehyde dehydrogenase family.</text>
</comment>
<keyword evidence="7" id="KW-1185">Reference proteome</keyword>
<evidence type="ECO:0000256" key="3">
    <source>
        <dbReference type="PROSITE-ProRule" id="PRU10007"/>
    </source>
</evidence>
<evidence type="ECO:0000313" key="7">
    <source>
        <dbReference type="Proteomes" id="UP000546126"/>
    </source>
</evidence>
<dbReference type="InterPro" id="IPR015590">
    <property type="entry name" value="Aldehyde_DH_dom"/>
</dbReference>
<dbReference type="Pfam" id="PF00171">
    <property type="entry name" value="Aldedh"/>
    <property type="match status" value="1"/>
</dbReference>
<dbReference type="InterPro" id="IPR016161">
    <property type="entry name" value="Ald_DH/histidinol_DH"/>
</dbReference>
<comment type="caution">
    <text evidence="6">The sequence shown here is derived from an EMBL/GenBank/DDBJ whole genome shotgun (WGS) entry which is preliminary data.</text>
</comment>
<evidence type="ECO:0000256" key="2">
    <source>
        <dbReference type="ARBA" id="ARBA00023002"/>
    </source>
</evidence>
<dbReference type="InterPro" id="IPR029510">
    <property type="entry name" value="Ald_DH_CS_GLU"/>
</dbReference>
<dbReference type="FunFam" id="3.40.605.10:FF:000020">
    <property type="entry name" value="Aldehyde dehydrogenase"/>
    <property type="match status" value="1"/>
</dbReference>